<sequence length="107" mass="12272">MVELLGKGNISDFFPWLAKFDVQGIARRAKQVLSVTEKILNSAIEKQMSEAAEQDGGLSLKHERKGFLQFLWSLMSMEMTQNRLLCNKSRPCLRYCILIFWFVVVGS</sequence>
<dbReference type="EMBL" id="AP019301">
    <property type="protein sequence ID" value="BBH03204.1"/>
    <property type="molecule type" value="Genomic_DNA"/>
</dbReference>
<dbReference type="PANTHER" id="PTHR47951">
    <property type="entry name" value="OS08G0547900 PROTEIN"/>
    <property type="match status" value="1"/>
</dbReference>
<protein>
    <submittedName>
        <fullName evidence="1">Uncharacterized protein</fullName>
    </submittedName>
</protein>
<reference evidence="1" key="1">
    <citation type="journal article" date="2019" name="Science">
        <title>Mutation of a bHLH transcription factor allowed almond domestication.</title>
        <authorList>
            <person name="Sanchez-Perez R."/>
            <person name="Pavan S."/>
            <person name="Mazzeo R."/>
            <person name="Moldovan C."/>
            <person name="Aiese Cigliano R."/>
            <person name="Del Cueto J."/>
            <person name="Ricciardi F."/>
            <person name="Lotti C."/>
            <person name="Ricciardi L."/>
            <person name="Dicenta F."/>
            <person name="Lopez-Marques R.L."/>
            <person name="Lindberg Moller B."/>
        </authorList>
    </citation>
    <scope>NUCLEOTIDE SEQUENCE</scope>
</reference>
<gene>
    <name evidence="1" type="ORF">Prudu_014002</name>
</gene>
<evidence type="ECO:0000313" key="1">
    <source>
        <dbReference type="EMBL" id="BBH03204.1"/>
    </source>
</evidence>
<name>A0A4Y1RGA7_PRUDU</name>
<accession>A0A4Y1RGA7</accession>
<proteinExistence type="predicted"/>
<dbReference type="PANTHER" id="PTHR47951:SF7">
    <property type="entry name" value="FLAVONOID 3',5'-HYDROXYLASE-LIKE ISOFORM X1"/>
    <property type="match status" value="1"/>
</dbReference>
<organism evidence="1">
    <name type="scientific">Prunus dulcis</name>
    <name type="common">Almond</name>
    <name type="synonym">Amygdalus dulcis</name>
    <dbReference type="NCBI Taxonomy" id="3755"/>
    <lineage>
        <taxon>Eukaryota</taxon>
        <taxon>Viridiplantae</taxon>
        <taxon>Streptophyta</taxon>
        <taxon>Embryophyta</taxon>
        <taxon>Tracheophyta</taxon>
        <taxon>Spermatophyta</taxon>
        <taxon>Magnoliopsida</taxon>
        <taxon>eudicotyledons</taxon>
        <taxon>Gunneridae</taxon>
        <taxon>Pentapetalae</taxon>
        <taxon>rosids</taxon>
        <taxon>fabids</taxon>
        <taxon>Rosales</taxon>
        <taxon>Rosaceae</taxon>
        <taxon>Amygdaloideae</taxon>
        <taxon>Amygdaleae</taxon>
        <taxon>Prunus</taxon>
    </lineage>
</organism>
<dbReference type="AlphaFoldDB" id="A0A4Y1RGA7"/>